<gene>
    <name evidence="6" type="primary">TMEM62</name>
</gene>
<dbReference type="OrthoDB" id="27234at2759"/>
<dbReference type="InterPro" id="IPR056229">
    <property type="entry name" value="Ig_TMM62"/>
</dbReference>
<feature type="transmembrane region" description="Helical" evidence="1">
    <location>
        <begin position="451"/>
        <end position="473"/>
    </location>
</feature>
<dbReference type="GO" id="GO:0016787">
    <property type="term" value="F:hydrolase activity"/>
    <property type="evidence" value="ECO:0007669"/>
    <property type="project" value="InterPro"/>
</dbReference>
<feature type="domain" description="TMEM62 Ig-like" evidence="3">
    <location>
        <begin position="331"/>
        <end position="430"/>
    </location>
</feature>
<dbReference type="Pfam" id="PF24394">
    <property type="entry name" value="TMEM62_C"/>
    <property type="match status" value="1"/>
</dbReference>
<keyword evidence="1" id="KW-0472">Membrane</keyword>
<evidence type="ECO:0000313" key="5">
    <source>
        <dbReference type="Proteomes" id="UP000515156"/>
    </source>
</evidence>
<dbReference type="Pfam" id="PF00149">
    <property type="entry name" value="Metallophos"/>
    <property type="match status" value="1"/>
</dbReference>
<feature type="transmembrane region" description="Helical" evidence="1">
    <location>
        <begin position="549"/>
        <end position="571"/>
    </location>
</feature>
<organism evidence="5 6">
    <name type="scientific">Microcaecilia unicolor</name>
    <dbReference type="NCBI Taxonomy" id="1415580"/>
    <lineage>
        <taxon>Eukaryota</taxon>
        <taxon>Metazoa</taxon>
        <taxon>Chordata</taxon>
        <taxon>Craniata</taxon>
        <taxon>Vertebrata</taxon>
        <taxon>Euteleostomi</taxon>
        <taxon>Amphibia</taxon>
        <taxon>Gymnophiona</taxon>
        <taxon>Siphonopidae</taxon>
        <taxon>Microcaecilia</taxon>
    </lineage>
</organism>
<feature type="transmembrane region" description="Helical" evidence="1">
    <location>
        <begin position="592"/>
        <end position="610"/>
    </location>
</feature>
<feature type="transmembrane region" description="Helical" evidence="1">
    <location>
        <begin position="616"/>
        <end position="640"/>
    </location>
</feature>
<dbReference type="PANTHER" id="PTHR14795">
    <property type="entry name" value="HELICASE RELATED"/>
    <property type="match status" value="1"/>
</dbReference>
<feature type="domain" description="TMEM62 C-terminal" evidence="4">
    <location>
        <begin position="458"/>
        <end position="587"/>
    </location>
</feature>
<dbReference type="GeneID" id="115477558"/>
<keyword evidence="1 6" id="KW-0812">Transmembrane</keyword>
<feature type="transmembrane region" description="Helical" evidence="1">
    <location>
        <begin position="504"/>
        <end position="522"/>
    </location>
</feature>
<dbReference type="RefSeq" id="XP_030070371.1">
    <property type="nucleotide sequence ID" value="XM_030214511.1"/>
</dbReference>
<protein>
    <submittedName>
        <fullName evidence="6">Transmembrane protein 62 isoform X3</fullName>
    </submittedName>
</protein>
<evidence type="ECO:0000259" key="4">
    <source>
        <dbReference type="Pfam" id="PF24394"/>
    </source>
</evidence>
<dbReference type="AlphaFoldDB" id="A0A6P7Z0S2"/>
<sequence length="665" mass="75855">MKPEVAGCLPGVGQVSFGLMLLVQRRMMLLKIIAGLLMAAVMAVLLDIYSTADTPKQQQRWQSQVLIPAPGAEAVNVFWVIQVTDLHISKFLHPERTSDFEKFCMESIDFIKPSLVLVTGDLTDSKTKDKLGSNQFETEWQMYQTILKKSGAMEKWKWLDIRGNHDAFNIPDLQSVRNYYRKYSALRKEGSFHYVHRTPFGNYSFICLDATLTPGPKRPYNFFGILFQKQMDELVLLEKESQRSNQSVWFGHYPTSTIISPSPGIRVLMSSATAYLCGHLHTLGGVLPTMYSRHSQGTLELELGDWMDNRRYRILAFDHDLLSFTDVKFDEWPVVLITNPKSALYRSSAHEPLRRMKHSTHIRILAFSRFAITSVTVKLDGVFSGSAVHVSGPLYVLKWNPSSYSTGLHQIEAQVQDESGKINTRSQMFTLEDNVSLRFDLLSSIILLSDLYIVGQVFFILIVIAQVGVLVTFRYLRRPALKRNPGFVSLTSFSLHAMSNTNSVYYPLLLLSLYTAVGPWFVGEIIDGHVGVCFAFGVFVKGQFFQGSVTYFVGLLQLAFFNLPLMAYLCWCMLLRCQGHNFCSHVRSGRQFLSIPIHIFVFLLLIWQVYSCYFLLQAYGILSFFFSPMRTWLVLMTLLLTRRTWTLGSSELKTYILEMKTCQSS</sequence>
<dbReference type="InterPro" id="IPR056230">
    <property type="entry name" value="TMEM62_C"/>
</dbReference>
<keyword evidence="1" id="KW-1133">Transmembrane helix</keyword>
<dbReference type="FunCoup" id="A0A6P7Z0S2">
    <property type="interactions" value="708"/>
</dbReference>
<dbReference type="CTD" id="80021"/>
<accession>A0A6P7Z0S2</accession>
<feature type="transmembrane region" description="Helical" evidence="1">
    <location>
        <begin position="29"/>
        <end position="49"/>
    </location>
</feature>
<dbReference type="InterPro" id="IPR041871">
    <property type="entry name" value="MPP_TMEM62"/>
</dbReference>
<reference evidence="6" key="1">
    <citation type="submission" date="2025-08" db="UniProtKB">
        <authorList>
            <consortium name="RefSeq"/>
        </authorList>
    </citation>
    <scope>IDENTIFICATION</scope>
</reference>
<dbReference type="CDD" id="cd07401">
    <property type="entry name" value="MPP_TMEM62_N"/>
    <property type="match status" value="1"/>
</dbReference>
<name>A0A6P7Z0S2_9AMPH</name>
<evidence type="ECO:0000313" key="6">
    <source>
        <dbReference type="RefSeq" id="XP_030070371.1"/>
    </source>
</evidence>
<proteinExistence type="predicted"/>
<dbReference type="SUPFAM" id="SSF56300">
    <property type="entry name" value="Metallo-dependent phosphatases"/>
    <property type="match status" value="1"/>
</dbReference>
<evidence type="ECO:0000259" key="3">
    <source>
        <dbReference type="Pfam" id="PF24384"/>
    </source>
</evidence>
<keyword evidence="5" id="KW-1185">Reference proteome</keyword>
<dbReference type="Gene3D" id="3.60.21.10">
    <property type="match status" value="1"/>
</dbReference>
<evidence type="ECO:0000259" key="2">
    <source>
        <dbReference type="Pfam" id="PF00149"/>
    </source>
</evidence>
<dbReference type="InterPro" id="IPR004843">
    <property type="entry name" value="Calcineurin-like_PHP"/>
</dbReference>
<dbReference type="InParanoid" id="A0A6P7Z0S2"/>
<feature type="domain" description="Calcineurin-like phosphoesterase" evidence="2">
    <location>
        <begin position="79"/>
        <end position="282"/>
    </location>
</feature>
<dbReference type="Proteomes" id="UP000515156">
    <property type="component" value="Chromosome 9"/>
</dbReference>
<dbReference type="InterPro" id="IPR029052">
    <property type="entry name" value="Metallo-depent_PP-like"/>
</dbReference>
<dbReference type="PANTHER" id="PTHR14795:SF0">
    <property type="entry name" value="TRANSMEMBRANE PROTEIN 62"/>
    <property type="match status" value="1"/>
</dbReference>
<evidence type="ECO:0000256" key="1">
    <source>
        <dbReference type="SAM" id="Phobius"/>
    </source>
</evidence>
<dbReference type="Pfam" id="PF24384">
    <property type="entry name" value="Ig_TMM62"/>
    <property type="match status" value="1"/>
</dbReference>